<dbReference type="Proteomes" id="UP001165064">
    <property type="component" value="Unassembled WGS sequence"/>
</dbReference>
<evidence type="ECO:0000313" key="1">
    <source>
        <dbReference type="EMBL" id="GMF05137.1"/>
    </source>
</evidence>
<organism evidence="1 2">
    <name type="scientific">Ambrosiozyma monospora</name>
    <name type="common">Yeast</name>
    <name type="synonym">Endomycopsis monosporus</name>
    <dbReference type="NCBI Taxonomy" id="43982"/>
    <lineage>
        <taxon>Eukaryota</taxon>
        <taxon>Fungi</taxon>
        <taxon>Dikarya</taxon>
        <taxon>Ascomycota</taxon>
        <taxon>Saccharomycotina</taxon>
        <taxon>Pichiomycetes</taxon>
        <taxon>Pichiales</taxon>
        <taxon>Pichiaceae</taxon>
        <taxon>Ambrosiozyma</taxon>
    </lineage>
</organism>
<evidence type="ECO:0000313" key="2">
    <source>
        <dbReference type="Proteomes" id="UP001165064"/>
    </source>
</evidence>
<reference evidence="1" key="1">
    <citation type="submission" date="2023-04" db="EMBL/GenBank/DDBJ databases">
        <title>Ambrosiozyma monospora NBRC 10751.</title>
        <authorList>
            <person name="Ichikawa N."/>
            <person name="Sato H."/>
            <person name="Tonouchi N."/>
        </authorList>
    </citation>
    <scope>NUCLEOTIDE SEQUENCE</scope>
    <source>
        <strain evidence="1">NBRC 10751</strain>
    </source>
</reference>
<dbReference type="EMBL" id="BSXS01014219">
    <property type="protein sequence ID" value="GMF05137.1"/>
    <property type="molecule type" value="Genomic_DNA"/>
</dbReference>
<comment type="caution">
    <text evidence="1">The sequence shown here is derived from an EMBL/GenBank/DDBJ whole genome shotgun (WGS) entry which is preliminary data.</text>
</comment>
<sequence>MGRELIAIESAPAGSIVGIGGLEGKVLKSGTLVSPGVLGVNLAGINLNTQPIVKVALEPVNPTHMDRLVRGLELLNLADPCVQTYVQDTGEHILATAGELHLERCLKDLKERFAGVDITASKPDIPYRETIVAADMNPAKNPELGRGTVNIKLDKYVITMETRPLPNDVTVLLLNNVATLSNIARGESKVEVEAEKDDNGEAEDEEEDEEEVVVGTTMSIDDFKSKLKSAFGSGNSEFKAKENIDWSQKDLLDRYIQWFSIGYI</sequence>
<accession>A0ACB5U8S8</accession>
<proteinExistence type="predicted"/>
<keyword evidence="2" id="KW-1185">Reference proteome</keyword>
<gene>
    <name evidence="1" type="ORF">Amon02_001222800</name>
</gene>
<name>A0ACB5U8S8_AMBMO</name>
<protein>
    <submittedName>
        <fullName evidence="1">Unnamed protein product</fullName>
    </submittedName>
</protein>